<dbReference type="AlphaFoldDB" id="A0A699RH94"/>
<protein>
    <submittedName>
        <fullName evidence="1">Uncharacterized protein</fullName>
    </submittedName>
</protein>
<accession>A0A699RH94</accession>
<name>A0A699RH94_TANCI</name>
<reference evidence="1" key="1">
    <citation type="journal article" date="2019" name="Sci. Rep.">
        <title>Draft genome of Tanacetum cinerariifolium, the natural source of mosquito coil.</title>
        <authorList>
            <person name="Yamashiro T."/>
            <person name="Shiraishi A."/>
            <person name="Satake H."/>
            <person name="Nakayama K."/>
        </authorList>
    </citation>
    <scope>NUCLEOTIDE SEQUENCE</scope>
</reference>
<comment type="caution">
    <text evidence="1">The sequence shown here is derived from an EMBL/GenBank/DDBJ whole genome shotgun (WGS) entry which is preliminary data.</text>
</comment>
<organism evidence="1">
    <name type="scientific">Tanacetum cinerariifolium</name>
    <name type="common">Dalmatian daisy</name>
    <name type="synonym">Chrysanthemum cinerariifolium</name>
    <dbReference type="NCBI Taxonomy" id="118510"/>
    <lineage>
        <taxon>Eukaryota</taxon>
        <taxon>Viridiplantae</taxon>
        <taxon>Streptophyta</taxon>
        <taxon>Embryophyta</taxon>
        <taxon>Tracheophyta</taxon>
        <taxon>Spermatophyta</taxon>
        <taxon>Magnoliopsida</taxon>
        <taxon>eudicotyledons</taxon>
        <taxon>Gunneridae</taxon>
        <taxon>Pentapetalae</taxon>
        <taxon>asterids</taxon>
        <taxon>campanulids</taxon>
        <taxon>Asterales</taxon>
        <taxon>Asteraceae</taxon>
        <taxon>Asteroideae</taxon>
        <taxon>Anthemideae</taxon>
        <taxon>Anthemidinae</taxon>
        <taxon>Tanacetum</taxon>
    </lineage>
</organism>
<dbReference type="EMBL" id="BKCJ011098316">
    <property type="protein sequence ID" value="GFC85136.1"/>
    <property type="molecule type" value="Genomic_DNA"/>
</dbReference>
<feature type="non-terminal residue" evidence="1">
    <location>
        <position position="97"/>
    </location>
</feature>
<proteinExistence type="predicted"/>
<evidence type="ECO:0000313" key="1">
    <source>
        <dbReference type="EMBL" id="GFC85136.1"/>
    </source>
</evidence>
<sequence>MVVASAVWRGDSGGWKMDSGGNVDGGGGFRWWQWCCEWRRRLVWFRWWGDDGEAVRGRRWCMGSSRSVDEECFWVRQKKPARKVFRRQQRGGRLAAG</sequence>
<gene>
    <name evidence="1" type="ORF">Tci_857106</name>
</gene>